<dbReference type="EMBL" id="CNGE01000749">
    <property type="protein sequence ID" value="CKT29076.1"/>
    <property type="molecule type" value="Genomic_DNA"/>
</dbReference>
<dbReference type="Proteomes" id="UP000050164">
    <property type="component" value="Unassembled WGS sequence"/>
</dbReference>
<sequence length="220" mass="22531">MIVVWEHLCMNPEDDPEARIRELERPLADVARASELGGSQSGGYTYPPGPPPPPYSYGGPFGGPSPRSSSGNRAWWILAAVVVVGVLVLVGGIAAFSAQRLSQGNFVVLSPTPSVSRAVPTPTAQPATTLPPAGASLSVSGVNVNRTIACNDSIVSVSGMSNTVVITGHCTSLTVSGMRNSVTVDSVDTIEAAGFNNEVTYHSGSPKISNAGGSNSVQQG</sequence>
<evidence type="ECO:0000313" key="15">
    <source>
        <dbReference type="Proteomes" id="UP000050164"/>
    </source>
</evidence>
<dbReference type="Proteomes" id="UP000300237">
    <property type="component" value="Chromosome"/>
</dbReference>
<reference evidence="10 18" key="7">
    <citation type="submission" date="2018-08" db="EMBL/GenBank/DDBJ databases">
        <authorList>
            <person name="Fokvardsen B D."/>
            <person name="Norman A."/>
        </authorList>
    </citation>
    <scope>NUCLEOTIDE SEQUENCE [LARGE SCALE GENOMIC DNA]</scope>
    <source>
        <strain evidence="10 18">DKC2</strain>
    </source>
</reference>
<dbReference type="EMBL" id="LWDQ01000001">
    <property type="protein sequence ID" value="OMH58187.1"/>
    <property type="molecule type" value="Genomic_DNA"/>
</dbReference>
<evidence type="ECO:0000313" key="18">
    <source>
        <dbReference type="Proteomes" id="UP000300237"/>
    </source>
</evidence>
<protein>
    <submittedName>
        <fullName evidence="9">DUF3060 domain-containing protein</fullName>
    </submittedName>
    <submittedName>
        <fullName evidence="3">Membrane protein</fullName>
    </submittedName>
</protein>
<dbReference type="Proteomes" id="UP000048948">
    <property type="component" value="Unassembled WGS sequence"/>
</dbReference>
<evidence type="ECO:0000313" key="5">
    <source>
        <dbReference type="EMBL" id="CKT29076.1"/>
    </source>
</evidence>
<gene>
    <name evidence="8" type="ORF">A4S10_00335</name>
    <name evidence="10" type="ORF">DKC2_0342</name>
    <name evidence="9" type="ORF">DSJ38_14245</name>
    <name evidence="7" type="ORF">ERS007661_02380</name>
    <name evidence="5" type="ORF">ERS027646_03293</name>
    <name evidence="4" type="ORF">ERS027659_04193</name>
    <name evidence="3" type="ORF">ERS027661_00193</name>
    <name evidence="6" type="ORF">ERS094118_03272</name>
</gene>
<dbReference type="EMBL" id="LR027516">
    <property type="protein sequence ID" value="VCU48540.1"/>
    <property type="molecule type" value="Genomic_DNA"/>
</dbReference>
<feature type="region of interest" description="Disordered" evidence="1">
    <location>
        <begin position="201"/>
        <end position="220"/>
    </location>
</feature>
<dbReference type="EMBL" id="CNFT01001427">
    <property type="protein sequence ID" value="CKT28300.1"/>
    <property type="molecule type" value="Genomic_DNA"/>
</dbReference>
<feature type="region of interest" description="Disordered" evidence="1">
    <location>
        <begin position="35"/>
        <end position="64"/>
    </location>
</feature>
<dbReference type="InterPro" id="IPR021417">
    <property type="entry name" value="DUF3060"/>
</dbReference>
<dbReference type="AlphaFoldDB" id="A0A045J3N0"/>
<evidence type="ECO:0000313" key="9">
    <source>
        <dbReference type="EMBL" id="REQ50605.1"/>
    </source>
</evidence>
<reference evidence="8 16" key="3">
    <citation type="submission" date="2016-04" db="EMBL/GenBank/DDBJ databases">
        <authorList>
            <person name="Bigi M."/>
            <person name="Bigi F."/>
            <person name="Soria M.A."/>
        </authorList>
    </citation>
    <scope>NUCLEOTIDE SEQUENCE [LARGE SCALE GENOMIC DNA]</scope>
    <source>
        <strain evidence="8 16">6548</strain>
    </source>
</reference>
<evidence type="ECO:0000256" key="2">
    <source>
        <dbReference type="SAM" id="Phobius"/>
    </source>
</evidence>
<dbReference type="OMA" id="KVTYHSG"/>
<keyword evidence="2" id="KW-0472">Membrane</keyword>
<evidence type="ECO:0000313" key="3">
    <source>
        <dbReference type="EMBL" id="CKQ86428.1"/>
    </source>
</evidence>
<dbReference type="EMBL" id="COPH01000029">
    <property type="protein sequence ID" value="CLW77619.1"/>
    <property type="molecule type" value="Genomic_DNA"/>
</dbReference>
<reference evidence="8 16" key="5">
    <citation type="submission" date="2017-02" db="EMBL/GenBank/DDBJ databases">
        <title>Protein polymorphisms may explain contrasting epidemiological fitness of two variants of a multidrug-resistant Mycobacterium tuberculosis strain.</title>
        <authorList>
            <person name="Bigi M.M."/>
            <person name="Lopez B."/>
            <person name="Blanco F.C."/>
            <person name="Sasiain M.C."/>
            <person name="De La Barrera S."/>
            <person name="Ritacco V."/>
            <person name="Bigi F."/>
            <person name="Soria M.A."/>
        </authorList>
    </citation>
    <scope>NUCLEOTIDE SEQUENCE [LARGE SCALE GENOMIC DNA]</scope>
    <source>
        <strain evidence="8 16">6548</strain>
    </source>
</reference>
<evidence type="ECO:0000313" key="13">
    <source>
        <dbReference type="Proteomes" id="UP000049023"/>
    </source>
</evidence>
<evidence type="ECO:0000313" key="7">
    <source>
        <dbReference type="EMBL" id="CNV43794.1"/>
    </source>
</evidence>
<reference evidence="6 14" key="1">
    <citation type="submission" date="2015-03" db="EMBL/GenBank/DDBJ databases">
        <authorList>
            <consortium name="Pathogen Informatics"/>
            <person name="Murphy D."/>
        </authorList>
    </citation>
    <scope>NUCLEOTIDE SEQUENCE [LARGE SCALE GENOMIC DNA]</scope>
    <source>
        <strain evidence="6 14">0268S</strain>
    </source>
</reference>
<dbReference type="Proteomes" id="UP000050139">
    <property type="component" value="Unassembled WGS sequence"/>
</dbReference>
<evidence type="ECO:0000256" key="1">
    <source>
        <dbReference type="SAM" id="MobiDB-lite"/>
    </source>
</evidence>
<evidence type="ECO:0000313" key="11">
    <source>
        <dbReference type="Proteomes" id="UP000039217"/>
    </source>
</evidence>
<evidence type="ECO:0000313" key="17">
    <source>
        <dbReference type="Proteomes" id="UP000256381"/>
    </source>
</evidence>
<name>A0A045J3N0_MYCTX</name>
<reference evidence="11 12" key="2">
    <citation type="submission" date="2015-03" db="EMBL/GenBank/DDBJ databases">
        <authorList>
            <consortium name="Pathogen Informatics"/>
        </authorList>
    </citation>
    <scope>NUCLEOTIDE SEQUENCE [LARGE SCALE GENOMIC DNA]</scope>
    <source>
        <strain evidence="5 12">Bir 172</strain>
        <strain evidence="4 15">Bir 185</strain>
        <strain evidence="3 13">Bir 187</strain>
        <strain evidence="7 11">D00501624</strain>
    </source>
</reference>
<evidence type="ECO:0000313" key="8">
    <source>
        <dbReference type="EMBL" id="OMH58187.1"/>
    </source>
</evidence>
<keyword evidence="2" id="KW-0812">Transmembrane</keyword>
<evidence type="ECO:0000313" key="12">
    <source>
        <dbReference type="Proteomes" id="UP000048948"/>
    </source>
</evidence>
<proteinExistence type="predicted"/>
<dbReference type="Pfam" id="PF11259">
    <property type="entry name" value="DUF3060"/>
    <property type="match status" value="1"/>
</dbReference>
<feature type="transmembrane region" description="Helical" evidence="2">
    <location>
        <begin position="74"/>
        <end position="96"/>
    </location>
</feature>
<dbReference type="SMR" id="A0A045J3N0"/>
<reference evidence="9" key="6">
    <citation type="submission" date="2018-07" db="EMBL/GenBank/DDBJ databases">
        <authorList>
            <person name="Shah S."/>
            <person name="Brown T."/>
            <person name="Auld S."/>
            <person name="Bratton K."/>
            <person name="Narechania A."/>
            <person name="Mathema B."/>
            <person name="Gandhi N."/>
        </authorList>
    </citation>
    <scope>NUCLEOTIDE SEQUENCE</scope>
    <source>
        <strain evidence="9">32301_S10</strain>
    </source>
</reference>
<keyword evidence="2" id="KW-1133">Transmembrane helix</keyword>
<evidence type="ECO:0000313" key="6">
    <source>
        <dbReference type="EMBL" id="CLW77619.1"/>
    </source>
</evidence>
<dbReference type="Proteomes" id="UP000039217">
    <property type="component" value="Unassembled WGS sequence"/>
</dbReference>
<organism evidence="3 13">
    <name type="scientific">Mycobacterium tuberculosis</name>
    <dbReference type="NCBI Taxonomy" id="1773"/>
    <lineage>
        <taxon>Bacteria</taxon>
        <taxon>Bacillati</taxon>
        <taxon>Actinomycetota</taxon>
        <taxon>Actinomycetes</taxon>
        <taxon>Mycobacteriales</taxon>
        <taxon>Mycobacteriaceae</taxon>
        <taxon>Mycobacterium</taxon>
        <taxon>Mycobacterium tuberculosis complex</taxon>
    </lineage>
</organism>
<dbReference type="EMBL" id="CQQC01000825">
    <property type="protein sequence ID" value="CNV43794.1"/>
    <property type="molecule type" value="Genomic_DNA"/>
</dbReference>
<dbReference type="EMBL" id="QTBD01000165">
    <property type="protein sequence ID" value="REQ50605.1"/>
    <property type="molecule type" value="Genomic_DNA"/>
</dbReference>
<dbReference type="EMBL" id="CNFU01000019">
    <property type="protein sequence ID" value="CKQ86428.1"/>
    <property type="molecule type" value="Genomic_DNA"/>
</dbReference>
<dbReference type="Proteomes" id="UP000189452">
    <property type="component" value="Chromosome"/>
</dbReference>
<dbReference type="Proteomes" id="UP000256381">
    <property type="component" value="Unassembled WGS sequence"/>
</dbReference>
<dbReference type="Proteomes" id="UP000049023">
    <property type="component" value="Unassembled WGS sequence"/>
</dbReference>
<evidence type="ECO:0000313" key="4">
    <source>
        <dbReference type="EMBL" id="CKT28300.1"/>
    </source>
</evidence>
<evidence type="ECO:0000313" key="10">
    <source>
        <dbReference type="EMBL" id="VCU48540.1"/>
    </source>
</evidence>
<evidence type="ECO:0000313" key="16">
    <source>
        <dbReference type="Proteomes" id="UP000189452"/>
    </source>
</evidence>
<evidence type="ECO:0000313" key="14">
    <source>
        <dbReference type="Proteomes" id="UP000050139"/>
    </source>
</evidence>
<reference evidence="9 17" key="4">
    <citation type="journal article" date="2017" name="N. Engl. J. Med.">
        <title>Transmission of Extensively Drug-Resistant Tuberculosis in South Africa.</title>
        <authorList>
            <person name="Shah N.S."/>
            <person name="Auld S.C."/>
            <person name="Brust J.C."/>
            <person name="Mathema B."/>
            <person name="Ismail N."/>
            <person name="Moodley P."/>
            <person name="Mlisana K."/>
            <person name="Allana S."/>
            <person name="Campbell A."/>
            <person name="Mthiyane T."/>
            <person name="Morris N."/>
            <person name="Mpangase P."/>
            <person name="van der Meulen H."/>
            <person name="Omar S.V."/>
            <person name="Brown T.S."/>
            <person name="Narechania A."/>
            <person name="Shaskina E."/>
            <person name="Kapwata T."/>
            <person name="Kreiswirth B."/>
            <person name="Gandhi N.R."/>
        </authorList>
    </citation>
    <scope>NUCLEOTIDE SEQUENCE [LARGE SCALE GENOMIC DNA]</scope>
    <source>
        <strain evidence="9 17">32301_S10</strain>
    </source>
</reference>
<accession>A0A045J3N0</accession>